<evidence type="ECO:0000259" key="8">
    <source>
        <dbReference type="Pfam" id="PF17042"/>
    </source>
</evidence>
<dbReference type="Pfam" id="PF17042">
    <property type="entry name" value="NBD_C"/>
    <property type="match status" value="1"/>
</dbReference>
<keyword evidence="6" id="KW-0119">Carbohydrate metabolism</keyword>
<dbReference type="InterPro" id="IPR037051">
    <property type="entry name" value="4-carb_acid_sugar_kinase_N_sf"/>
</dbReference>
<keyword evidence="4 9" id="KW-0418">Kinase</keyword>
<dbReference type="SUPFAM" id="SSF142764">
    <property type="entry name" value="YgbK-like"/>
    <property type="match status" value="1"/>
</dbReference>
<evidence type="ECO:0000313" key="9">
    <source>
        <dbReference type="EMBL" id="MBD1381983.1"/>
    </source>
</evidence>
<evidence type="ECO:0000256" key="1">
    <source>
        <dbReference type="ARBA" id="ARBA00005715"/>
    </source>
</evidence>
<evidence type="ECO:0000256" key="2">
    <source>
        <dbReference type="ARBA" id="ARBA00022679"/>
    </source>
</evidence>
<keyword evidence="10" id="KW-1185">Reference proteome</keyword>
<keyword evidence="2" id="KW-0808">Transferase</keyword>
<feature type="domain" description="Four-carbon acid sugar kinase N-terminal" evidence="7">
    <location>
        <begin position="2"/>
        <end position="222"/>
    </location>
</feature>
<feature type="domain" description="Four-carbon acid sugar kinase nucleotide binding" evidence="8">
    <location>
        <begin position="252"/>
        <end position="416"/>
    </location>
</feature>
<keyword evidence="5" id="KW-0067">ATP-binding</keyword>
<evidence type="ECO:0000256" key="6">
    <source>
        <dbReference type="ARBA" id="ARBA00023277"/>
    </source>
</evidence>
<dbReference type="InterPro" id="IPR010737">
    <property type="entry name" value="4-carb_acid_sugar_kinase_N"/>
</dbReference>
<name>A0A926NL57_9BACI</name>
<dbReference type="Gene3D" id="3.40.50.10840">
    <property type="entry name" value="Putative sugar-binding, N-terminal domain"/>
    <property type="match status" value="1"/>
</dbReference>
<keyword evidence="3" id="KW-0547">Nucleotide-binding</keyword>
<comment type="similarity">
    <text evidence="1">Belongs to the four-carbon acid sugar kinase family.</text>
</comment>
<evidence type="ECO:0000256" key="4">
    <source>
        <dbReference type="ARBA" id="ARBA00022777"/>
    </source>
</evidence>
<dbReference type="EMBL" id="JACXAI010000024">
    <property type="protein sequence ID" value="MBD1381983.1"/>
    <property type="molecule type" value="Genomic_DNA"/>
</dbReference>
<proteinExistence type="inferred from homology"/>
<dbReference type="GO" id="GO:0016301">
    <property type="term" value="F:kinase activity"/>
    <property type="evidence" value="ECO:0007669"/>
    <property type="project" value="UniProtKB-KW"/>
</dbReference>
<dbReference type="InterPro" id="IPR031475">
    <property type="entry name" value="NBD_C"/>
</dbReference>
<dbReference type="Gene3D" id="3.40.980.20">
    <property type="entry name" value="Four-carbon acid sugar kinase, nucleotide binding domain"/>
    <property type="match status" value="1"/>
</dbReference>
<evidence type="ECO:0000259" key="7">
    <source>
        <dbReference type="Pfam" id="PF07005"/>
    </source>
</evidence>
<gene>
    <name evidence="9" type="ORF">IC621_17280</name>
</gene>
<evidence type="ECO:0000313" key="10">
    <source>
        <dbReference type="Proteomes" id="UP000626844"/>
    </source>
</evidence>
<dbReference type="Proteomes" id="UP000626844">
    <property type="component" value="Unassembled WGS sequence"/>
</dbReference>
<comment type="caution">
    <text evidence="9">The sequence shown here is derived from an EMBL/GenBank/DDBJ whole genome shotgun (WGS) entry which is preliminary data.</text>
</comment>
<dbReference type="InterPro" id="IPR042213">
    <property type="entry name" value="NBD_C_sf"/>
</dbReference>
<evidence type="ECO:0000256" key="5">
    <source>
        <dbReference type="ARBA" id="ARBA00022840"/>
    </source>
</evidence>
<accession>A0A926NL57</accession>
<reference evidence="9" key="1">
    <citation type="submission" date="2020-09" db="EMBL/GenBank/DDBJ databases">
        <title>A novel bacterium of genus Bacillus, isolated from South China Sea.</title>
        <authorList>
            <person name="Huang H."/>
            <person name="Mo K."/>
            <person name="Hu Y."/>
        </authorList>
    </citation>
    <scope>NUCLEOTIDE SEQUENCE</scope>
    <source>
        <strain evidence="9">IB182487</strain>
    </source>
</reference>
<dbReference type="AlphaFoldDB" id="A0A926NL57"/>
<protein>
    <submittedName>
        <fullName evidence="9">Four-carbon acid sugar kinase family protein</fullName>
    </submittedName>
</protein>
<sequence length="444" mass="49687">MLGIVGDDITGSSDIGLLFSKWNFKTEIYSYEVLDKLNKVSSDVLIIDTNSRFDDRDTAYQKVKKATRKLKELGCTTFFNKTCSVFRGNIGSEFDAMQDELGIYFSIVVLGYPENGRTTKDGIHYVNGVKLSESVFRNDPIHPMEEDHLVDILQKQTSRKVGSIHYSIIQKGAEALKAEIELMKDKYNYVILDVESGECMEVIAKAVQHYPILCGSAGLGSYLPAFWANKEKNDLLKGVDLKQEKGVFIPNGSLMPQMKEQIDYIVDQGAVDLILHTENLFTEEGYQQEIEWAKEESQKYLNEGHNVVLRSPYTPDRIQSTRKNGLKYMGLDKVQSSEYVSKALADITFNVVNELKLKKLIIGGGNTSNAICKRLGIEGILIIDEIDQGVCSCLSLNDNPMLVILKSGSFGKEDLLQRAIDYMNKVEGGYENGVRESGVSSEVK</sequence>
<dbReference type="GO" id="GO:0005524">
    <property type="term" value="F:ATP binding"/>
    <property type="evidence" value="ECO:0007669"/>
    <property type="project" value="UniProtKB-KW"/>
</dbReference>
<dbReference type="Pfam" id="PF07005">
    <property type="entry name" value="SBD_N"/>
    <property type="match status" value="1"/>
</dbReference>
<evidence type="ECO:0000256" key="3">
    <source>
        <dbReference type="ARBA" id="ARBA00022741"/>
    </source>
</evidence>
<organism evidence="9 10">
    <name type="scientific">Metabacillus arenae</name>
    <dbReference type="NCBI Taxonomy" id="2771434"/>
    <lineage>
        <taxon>Bacteria</taxon>
        <taxon>Bacillati</taxon>
        <taxon>Bacillota</taxon>
        <taxon>Bacilli</taxon>
        <taxon>Bacillales</taxon>
        <taxon>Bacillaceae</taxon>
        <taxon>Metabacillus</taxon>
    </lineage>
</organism>
<dbReference type="RefSeq" id="WP_191159723.1">
    <property type="nucleotide sequence ID" value="NZ_JACXAI010000024.1"/>
</dbReference>